<feature type="region of interest" description="Disordered" evidence="1">
    <location>
        <begin position="100"/>
        <end position="140"/>
    </location>
</feature>
<evidence type="ECO:0000256" key="1">
    <source>
        <dbReference type="SAM" id="MobiDB-lite"/>
    </source>
</evidence>
<evidence type="ECO:0000313" key="3">
    <source>
        <dbReference type="Proteomes" id="UP001159042"/>
    </source>
</evidence>
<gene>
    <name evidence="2" type="ORF">NQ315_002117</name>
</gene>
<sequence>MLSYDMMPIVQDDLNSIGTRINVFTNISSNAYYGYQPAIHPEEKHAGTERMDNTYVVQNQHPCSNNSNLYREEAMQTESFQRRINRKRRWDQRDELVHLKKKMPPNPDGCDFSPLSPRPSSVFTTRSKTSLLANTNSQYA</sequence>
<comment type="caution">
    <text evidence="2">The sequence shown here is derived from an EMBL/GenBank/DDBJ whole genome shotgun (WGS) entry which is preliminary data.</text>
</comment>
<feature type="compositionally biased region" description="Polar residues" evidence="1">
    <location>
        <begin position="118"/>
        <end position="140"/>
    </location>
</feature>
<dbReference type="EMBL" id="JANEYG010000017">
    <property type="protein sequence ID" value="KAJ8919496.1"/>
    <property type="molecule type" value="Genomic_DNA"/>
</dbReference>
<keyword evidence="3" id="KW-1185">Reference proteome</keyword>
<name>A0AAV8W0V6_9CUCU</name>
<dbReference type="AlphaFoldDB" id="A0AAV8W0V6"/>
<protein>
    <submittedName>
        <fullName evidence="2">Uncharacterized protein</fullName>
    </submittedName>
</protein>
<evidence type="ECO:0000313" key="2">
    <source>
        <dbReference type="EMBL" id="KAJ8919496.1"/>
    </source>
</evidence>
<reference evidence="2 3" key="1">
    <citation type="journal article" date="2023" name="Insect Mol. Biol.">
        <title>Genome sequencing provides insights into the evolution of gene families encoding plant cell wall-degrading enzymes in longhorned beetles.</title>
        <authorList>
            <person name="Shin N.R."/>
            <person name="Okamura Y."/>
            <person name="Kirsch R."/>
            <person name="Pauchet Y."/>
        </authorList>
    </citation>
    <scope>NUCLEOTIDE SEQUENCE [LARGE SCALE GENOMIC DNA]</scope>
    <source>
        <strain evidence="2">EAD_L_NR</strain>
    </source>
</reference>
<proteinExistence type="predicted"/>
<dbReference type="Proteomes" id="UP001159042">
    <property type="component" value="Unassembled WGS sequence"/>
</dbReference>
<accession>A0AAV8W0V6</accession>
<organism evidence="2 3">
    <name type="scientific">Exocentrus adspersus</name>
    <dbReference type="NCBI Taxonomy" id="1586481"/>
    <lineage>
        <taxon>Eukaryota</taxon>
        <taxon>Metazoa</taxon>
        <taxon>Ecdysozoa</taxon>
        <taxon>Arthropoda</taxon>
        <taxon>Hexapoda</taxon>
        <taxon>Insecta</taxon>
        <taxon>Pterygota</taxon>
        <taxon>Neoptera</taxon>
        <taxon>Endopterygota</taxon>
        <taxon>Coleoptera</taxon>
        <taxon>Polyphaga</taxon>
        <taxon>Cucujiformia</taxon>
        <taxon>Chrysomeloidea</taxon>
        <taxon>Cerambycidae</taxon>
        <taxon>Lamiinae</taxon>
        <taxon>Acanthocinini</taxon>
        <taxon>Exocentrus</taxon>
    </lineage>
</organism>